<evidence type="ECO:0000313" key="2">
    <source>
        <dbReference type="EMBL" id="TDZ83194.1"/>
    </source>
</evidence>
<protein>
    <submittedName>
        <fullName evidence="2">Uncharacterized protein</fullName>
    </submittedName>
</protein>
<organism evidence="2 3">
    <name type="scientific">Mycobacteroides salmoniphilum</name>
    <dbReference type="NCBI Taxonomy" id="404941"/>
    <lineage>
        <taxon>Bacteria</taxon>
        <taxon>Bacillati</taxon>
        <taxon>Actinomycetota</taxon>
        <taxon>Actinomycetes</taxon>
        <taxon>Mycobacteriales</taxon>
        <taxon>Mycobacteriaceae</taxon>
        <taxon>Mycobacteroides</taxon>
    </lineage>
</organism>
<keyword evidence="1" id="KW-1133">Transmembrane helix</keyword>
<keyword evidence="1" id="KW-0812">Transmembrane</keyword>
<reference evidence="2 3" key="1">
    <citation type="journal article" date="2019" name="Sci. Rep.">
        <title>Extended insight into the Mycobacterium chelonae-abscessus complex through whole genome sequencing of Mycobacterium salmoniphilum outbreak and Mycobacterium salmoniphilum-like strains.</title>
        <authorList>
            <person name="Behra P.R.K."/>
            <person name="Das S."/>
            <person name="Pettersson B.M.F."/>
            <person name="Shirreff L."/>
            <person name="DuCote T."/>
            <person name="Jacobsson K.G."/>
            <person name="Ennis D.G."/>
            <person name="Kirsebom L.A."/>
        </authorList>
    </citation>
    <scope>NUCLEOTIDE SEQUENCE [LARGE SCALE GENOMIC DNA]</scope>
    <source>
        <strain evidence="2 3">DE 4585</strain>
    </source>
</reference>
<feature type="transmembrane region" description="Helical" evidence="1">
    <location>
        <begin position="73"/>
        <end position="95"/>
    </location>
</feature>
<proteinExistence type="predicted"/>
<evidence type="ECO:0000256" key="1">
    <source>
        <dbReference type="SAM" id="Phobius"/>
    </source>
</evidence>
<comment type="caution">
    <text evidence="2">The sequence shown here is derived from an EMBL/GenBank/DDBJ whole genome shotgun (WGS) entry which is preliminary data.</text>
</comment>
<name>A0A4R8S2K6_9MYCO</name>
<dbReference type="AlphaFoldDB" id="A0A4R8S2K6"/>
<gene>
    <name evidence="2" type="ORF">DE4585_01989</name>
</gene>
<dbReference type="Proteomes" id="UP000295117">
    <property type="component" value="Unassembled WGS sequence"/>
</dbReference>
<evidence type="ECO:0000313" key="3">
    <source>
        <dbReference type="Proteomes" id="UP000295117"/>
    </source>
</evidence>
<feature type="transmembrane region" description="Helical" evidence="1">
    <location>
        <begin position="126"/>
        <end position="147"/>
    </location>
</feature>
<keyword evidence="1" id="KW-0472">Membrane</keyword>
<sequence precursor="true">MGDTPGMSRIQVFSAARTTGNAAWWTFVVAVLVNRGLDPAGRDFGWTAYTPLTDGGPRRYADYVPAFDPTVQLVGVVMFAAFSIVVVSAVVEMAITRRWRAVVTVVIPFISMGVIGYAFGGIDRTAIRSPTVVLVFVLTAVAIRQVWMRRFAPTMGDER</sequence>
<accession>A0A4R8S2K6</accession>
<dbReference type="EMBL" id="PECH01000006">
    <property type="protein sequence ID" value="TDZ83194.1"/>
    <property type="molecule type" value="Genomic_DNA"/>
</dbReference>
<feature type="transmembrane region" description="Helical" evidence="1">
    <location>
        <begin position="102"/>
        <end position="120"/>
    </location>
</feature>